<keyword evidence="6" id="KW-1185">Reference proteome</keyword>
<keyword evidence="2" id="KW-0408">Iron</keyword>
<evidence type="ECO:0000256" key="2">
    <source>
        <dbReference type="ARBA" id="ARBA00023004"/>
    </source>
</evidence>
<name>Q30VH5_OLEA2</name>
<dbReference type="PROSITE" id="PS51379">
    <property type="entry name" value="4FE4S_FER_2"/>
    <property type="match status" value="1"/>
</dbReference>
<accession>Q30VH5</accession>
<dbReference type="InterPro" id="IPR017896">
    <property type="entry name" value="4Fe4S_Fe-S-bd"/>
</dbReference>
<protein>
    <submittedName>
        <fullName evidence="5">4Fe-4S ferredoxin iron-sulfur binding domain-containing protein</fullName>
    </submittedName>
</protein>
<evidence type="ECO:0000313" key="6">
    <source>
        <dbReference type="Proteomes" id="UP000002710"/>
    </source>
</evidence>
<evidence type="ECO:0000256" key="1">
    <source>
        <dbReference type="ARBA" id="ARBA00022723"/>
    </source>
</evidence>
<keyword evidence="1" id="KW-0479">Metal-binding</keyword>
<dbReference type="GO" id="GO:0046872">
    <property type="term" value="F:metal ion binding"/>
    <property type="evidence" value="ECO:0007669"/>
    <property type="project" value="UniProtKB-KW"/>
</dbReference>
<dbReference type="PROSITE" id="PS00198">
    <property type="entry name" value="4FE4S_FER_1"/>
    <property type="match status" value="1"/>
</dbReference>
<sequence length="320" mass="35426">MPQLESLKDAIAKALPELDVVIAWGRGLDALGATPLFITKPEDLDDMILGPSCVHNLATYLPGLRDRKVGIVVKGCDSRSVIELLQEGLVDRDNLTVFGFACSGVVNVPRLRGAADRHPVQSMEHGSGQVRLQTDTGPVALPEAEALAAKCLTCTEPEALICDHFAGPHGTAERAAVSGNPQGTLERLEAMDFESRFRFWEQEMSRCLRCYACRSACPLCVCQDHCAAQSRNPHWVTQEDTPREKLMFQAIHALHLAGRCTECGECERACPMDIPVLALKQALNREIHRLFDYRAGTDPQATPPLFHFKETEENIKERDW</sequence>
<evidence type="ECO:0000256" key="3">
    <source>
        <dbReference type="ARBA" id="ARBA00023014"/>
    </source>
</evidence>
<gene>
    <name evidence="5" type="ordered locus">Dde_3528</name>
</gene>
<dbReference type="AlphaFoldDB" id="Q30VH5"/>
<proteinExistence type="predicted"/>
<dbReference type="HOGENOM" id="CLU_063409_0_0_7"/>
<evidence type="ECO:0000259" key="4">
    <source>
        <dbReference type="PROSITE" id="PS51379"/>
    </source>
</evidence>
<dbReference type="InterPro" id="IPR009051">
    <property type="entry name" value="Helical_ferredxn"/>
</dbReference>
<evidence type="ECO:0000313" key="5">
    <source>
        <dbReference type="EMBL" id="ABB40321.1"/>
    </source>
</evidence>
<reference evidence="5 6" key="1">
    <citation type="journal article" date="2011" name="J. Bacteriol.">
        <title>Complete genome sequence and updated annotation of Desulfovibrio alaskensis G20.</title>
        <authorList>
            <person name="Hauser L.J."/>
            <person name="Land M.L."/>
            <person name="Brown S.D."/>
            <person name="Larimer F."/>
            <person name="Keller K.L."/>
            <person name="Rapp-Giles B.J."/>
            <person name="Price M.N."/>
            <person name="Lin M."/>
            <person name="Bruce D.C."/>
            <person name="Detter J.C."/>
            <person name="Tapia R."/>
            <person name="Han C.S."/>
            <person name="Goodwin L.A."/>
            <person name="Cheng J.F."/>
            <person name="Pitluck S."/>
            <person name="Copeland A."/>
            <person name="Lucas S."/>
            <person name="Nolan M."/>
            <person name="Lapidus A.L."/>
            <person name="Palumbo A.V."/>
            <person name="Wall J.D."/>
        </authorList>
    </citation>
    <scope>NUCLEOTIDE SEQUENCE [LARGE SCALE GENOMIC DNA]</scope>
    <source>
        <strain evidence="6">ATCC BAA 1058 / DSM 17464 / G20</strain>
    </source>
</reference>
<dbReference type="eggNOG" id="COG1035">
    <property type="taxonomic scope" value="Bacteria"/>
</dbReference>
<dbReference type="KEGG" id="dde:Dde_3528"/>
<dbReference type="STRING" id="207559.Dde_3528"/>
<dbReference type="SUPFAM" id="SSF46548">
    <property type="entry name" value="alpha-helical ferredoxin"/>
    <property type="match status" value="1"/>
</dbReference>
<dbReference type="EMBL" id="CP000112">
    <property type="protein sequence ID" value="ABB40321.1"/>
    <property type="molecule type" value="Genomic_DNA"/>
</dbReference>
<organism evidence="5 6">
    <name type="scientific">Oleidesulfovibrio alaskensis (strain ATCC BAA-1058 / DSM 17464 / G20)</name>
    <name type="common">Desulfovibrio alaskensis</name>
    <dbReference type="NCBI Taxonomy" id="207559"/>
    <lineage>
        <taxon>Bacteria</taxon>
        <taxon>Pseudomonadati</taxon>
        <taxon>Thermodesulfobacteriota</taxon>
        <taxon>Desulfovibrionia</taxon>
        <taxon>Desulfovibrionales</taxon>
        <taxon>Desulfovibrionaceae</taxon>
        <taxon>Oleidesulfovibrio</taxon>
    </lineage>
</organism>
<dbReference type="Pfam" id="PF13183">
    <property type="entry name" value="Fer4_8"/>
    <property type="match status" value="1"/>
</dbReference>
<feature type="domain" description="4Fe-4S ferredoxin-type" evidence="4">
    <location>
        <begin position="251"/>
        <end position="280"/>
    </location>
</feature>
<keyword evidence="3" id="KW-0411">Iron-sulfur</keyword>
<dbReference type="InterPro" id="IPR017900">
    <property type="entry name" value="4Fe4S_Fe_S_CS"/>
</dbReference>
<dbReference type="GO" id="GO:0051536">
    <property type="term" value="F:iron-sulfur cluster binding"/>
    <property type="evidence" value="ECO:0007669"/>
    <property type="project" value="UniProtKB-KW"/>
</dbReference>
<dbReference type="RefSeq" id="WP_011369219.1">
    <property type="nucleotide sequence ID" value="NC_007519.1"/>
</dbReference>
<dbReference type="Proteomes" id="UP000002710">
    <property type="component" value="Chromosome"/>
</dbReference>
<dbReference type="Gene3D" id="1.10.1060.10">
    <property type="entry name" value="Alpha-helical ferredoxin"/>
    <property type="match status" value="1"/>
</dbReference>
<dbReference type="eggNOG" id="COG0479">
    <property type="taxonomic scope" value="Bacteria"/>
</dbReference>